<dbReference type="SUPFAM" id="SSF158472">
    <property type="entry name" value="HAMP domain-like"/>
    <property type="match status" value="1"/>
</dbReference>
<feature type="domain" description="Histidine kinase" evidence="15">
    <location>
        <begin position="224"/>
        <end position="437"/>
    </location>
</feature>
<dbReference type="PROSITE" id="PS50885">
    <property type="entry name" value="HAMP"/>
    <property type="match status" value="1"/>
</dbReference>
<dbReference type="PROSITE" id="PS50109">
    <property type="entry name" value="HIS_KIN"/>
    <property type="match status" value="1"/>
</dbReference>
<reference evidence="17 18" key="1">
    <citation type="submission" date="2016-02" db="EMBL/GenBank/DDBJ databases">
        <authorList>
            <person name="Wen L."/>
            <person name="He K."/>
            <person name="Yang H."/>
        </authorList>
    </citation>
    <scope>NUCLEOTIDE SEQUENCE [LARGE SCALE GENOMIC DNA]</scope>
    <source>
        <strain evidence="17 18">DSM 22607</strain>
    </source>
</reference>
<feature type="domain" description="HAMP" evidence="16">
    <location>
        <begin position="164"/>
        <end position="216"/>
    </location>
</feature>
<comment type="subcellular location">
    <subcellularLocation>
        <location evidence="2">Cell membrane</location>
        <topology evidence="2">Multi-pass membrane protein</topology>
    </subcellularLocation>
</comment>
<feature type="transmembrane region" description="Helical" evidence="14">
    <location>
        <begin position="144"/>
        <end position="166"/>
    </location>
</feature>
<dbReference type="STRING" id="626937.HMPREF3293_00434"/>
<dbReference type="InterPro" id="IPR004358">
    <property type="entry name" value="Sig_transdc_His_kin-like_C"/>
</dbReference>
<dbReference type="PRINTS" id="PR00344">
    <property type="entry name" value="BCTRLSENSOR"/>
</dbReference>
<dbReference type="Proteomes" id="UP000070366">
    <property type="component" value="Unassembled WGS sequence"/>
</dbReference>
<dbReference type="Gene3D" id="3.30.565.10">
    <property type="entry name" value="Histidine kinase-like ATPase, C-terminal domain"/>
    <property type="match status" value="1"/>
</dbReference>
<evidence type="ECO:0000256" key="12">
    <source>
        <dbReference type="ARBA" id="ARBA00023012"/>
    </source>
</evidence>
<dbReference type="Pfam" id="PF02518">
    <property type="entry name" value="HATPase_c"/>
    <property type="match status" value="1"/>
</dbReference>
<dbReference type="InterPro" id="IPR003594">
    <property type="entry name" value="HATPase_dom"/>
</dbReference>
<keyword evidence="12" id="KW-0902">Two-component regulatory system</keyword>
<dbReference type="SUPFAM" id="SSF47384">
    <property type="entry name" value="Homodimeric domain of signal transducing histidine kinase"/>
    <property type="match status" value="1"/>
</dbReference>
<dbReference type="InterPro" id="IPR005467">
    <property type="entry name" value="His_kinase_dom"/>
</dbReference>
<keyword evidence="9 17" id="KW-0418">Kinase</keyword>
<dbReference type="InterPro" id="IPR036890">
    <property type="entry name" value="HATPase_C_sf"/>
</dbReference>
<comment type="caution">
    <text evidence="17">The sequence shown here is derived from an EMBL/GenBank/DDBJ whole genome shotgun (WGS) entry which is preliminary data.</text>
</comment>
<gene>
    <name evidence="17" type="ORF">HMPREF3293_00434</name>
</gene>
<organism evidence="17 18">
    <name type="scientific">Christensenella minuta</name>
    <dbReference type="NCBI Taxonomy" id="626937"/>
    <lineage>
        <taxon>Bacteria</taxon>
        <taxon>Bacillati</taxon>
        <taxon>Bacillota</taxon>
        <taxon>Clostridia</taxon>
        <taxon>Christensenellales</taxon>
        <taxon>Christensenellaceae</taxon>
        <taxon>Christensenella</taxon>
    </lineage>
</organism>
<dbReference type="EC" id="2.7.13.3" evidence="3"/>
<dbReference type="RefSeq" id="WP_066523430.1">
    <property type="nucleotide sequence ID" value="NZ_CABMOF010000018.1"/>
</dbReference>
<evidence type="ECO:0000256" key="4">
    <source>
        <dbReference type="ARBA" id="ARBA00022475"/>
    </source>
</evidence>
<dbReference type="Gene3D" id="6.10.340.10">
    <property type="match status" value="1"/>
</dbReference>
<keyword evidence="18" id="KW-1185">Reference proteome</keyword>
<dbReference type="OrthoDB" id="9813151at2"/>
<evidence type="ECO:0000313" key="17">
    <source>
        <dbReference type="EMBL" id="KXK66743.1"/>
    </source>
</evidence>
<dbReference type="InterPro" id="IPR050398">
    <property type="entry name" value="HssS/ArlS-like"/>
</dbReference>
<accession>A0A136Q7U0</accession>
<evidence type="ECO:0000256" key="6">
    <source>
        <dbReference type="ARBA" id="ARBA00022679"/>
    </source>
</evidence>
<dbReference type="Pfam" id="PF00512">
    <property type="entry name" value="HisKA"/>
    <property type="match status" value="1"/>
</dbReference>
<evidence type="ECO:0000256" key="10">
    <source>
        <dbReference type="ARBA" id="ARBA00022840"/>
    </source>
</evidence>
<comment type="catalytic activity">
    <reaction evidence="1">
        <text>ATP + protein L-histidine = ADP + protein N-phospho-L-histidine.</text>
        <dbReference type="EC" id="2.7.13.3"/>
    </reaction>
</comment>
<protein>
    <recommendedName>
        <fullName evidence="3">histidine kinase</fullName>
        <ecNumber evidence="3">2.7.13.3</ecNumber>
    </recommendedName>
</protein>
<dbReference type="Gene3D" id="1.10.287.130">
    <property type="match status" value="1"/>
</dbReference>
<dbReference type="SMART" id="SM00387">
    <property type="entry name" value="HATPase_c"/>
    <property type="match status" value="1"/>
</dbReference>
<dbReference type="SUPFAM" id="SSF55874">
    <property type="entry name" value="ATPase domain of HSP90 chaperone/DNA topoisomerase II/histidine kinase"/>
    <property type="match status" value="1"/>
</dbReference>
<feature type="transmembrane region" description="Helical" evidence="14">
    <location>
        <begin position="12"/>
        <end position="34"/>
    </location>
</feature>
<dbReference type="InterPro" id="IPR036097">
    <property type="entry name" value="HisK_dim/P_sf"/>
</dbReference>
<evidence type="ECO:0000256" key="13">
    <source>
        <dbReference type="ARBA" id="ARBA00023136"/>
    </source>
</evidence>
<dbReference type="PANTHER" id="PTHR45528:SF1">
    <property type="entry name" value="SENSOR HISTIDINE KINASE CPXA"/>
    <property type="match status" value="1"/>
</dbReference>
<keyword evidence="6" id="KW-0808">Transferase</keyword>
<evidence type="ECO:0000259" key="16">
    <source>
        <dbReference type="PROSITE" id="PS50885"/>
    </source>
</evidence>
<evidence type="ECO:0000256" key="1">
    <source>
        <dbReference type="ARBA" id="ARBA00000085"/>
    </source>
</evidence>
<dbReference type="SMART" id="SM00388">
    <property type="entry name" value="HisKA"/>
    <property type="match status" value="1"/>
</dbReference>
<evidence type="ECO:0000256" key="14">
    <source>
        <dbReference type="SAM" id="Phobius"/>
    </source>
</evidence>
<name>A0A136Q7U0_9FIRM</name>
<dbReference type="GO" id="GO:0005524">
    <property type="term" value="F:ATP binding"/>
    <property type="evidence" value="ECO:0007669"/>
    <property type="project" value="UniProtKB-KW"/>
</dbReference>
<proteinExistence type="predicted"/>
<dbReference type="InterPro" id="IPR003661">
    <property type="entry name" value="HisK_dim/P_dom"/>
</dbReference>
<dbReference type="GO" id="GO:0005886">
    <property type="term" value="C:plasma membrane"/>
    <property type="evidence" value="ECO:0007669"/>
    <property type="project" value="UniProtKB-SubCell"/>
</dbReference>
<dbReference type="PROSITE" id="PS51257">
    <property type="entry name" value="PROKAR_LIPOPROTEIN"/>
    <property type="match status" value="1"/>
</dbReference>
<keyword evidence="13 14" id="KW-0472">Membrane</keyword>
<evidence type="ECO:0000256" key="2">
    <source>
        <dbReference type="ARBA" id="ARBA00004651"/>
    </source>
</evidence>
<sequence>MRHFRSIQMKFMFVFIGILLIACIAAMLLASGFVQKSILSEMKSQIMTTANNIVRLADTDLDMNEIIETVSNSFYSISVYDASETTLPKGVTPETLSTLEEDTVYFAPQEKNIFPYALLRVRDSYVIMTPHSDNNELVNFRSSAITALLFCAMIGAMLMLVAVMQVTKPVKRLTRATKEVAKGNFDVTVDYESCDEVGQLAHHFNLMTRELKNMEYLRKDFVSNVSHEFKTPIASIQGFARLLKSKDLTKEEFDEYTDVIISESGRLAKLSSNLLRLSRLENQAIPEQETEFSLDEQIRKTILLLENDWSKKNLDLDIDMQDVMYLGNEEMLQQVWINLISNAIKFSHDGGLLRVCLEKDGGFANVEITDNGAGISEEALPRIFEKFYQGDPSHSKQGNGLGLAIVKQILQSCGGEISVESEVGKGTRFTVRLPLPENPKKKA</sequence>
<evidence type="ECO:0000256" key="11">
    <source>
        <dbReference type="ARBA" id="ARBA00022989"/>
    </source>
</evidence>
<keyword evidence="11 14" id="KW-1133">Transmembrane helix</keyword>
<dbReference type="EMBL" id="LSZW01000032">
    <property type="protein sequence ID" value="KXK66743.1"/>
    <property type="molecule type" value="Genomic_DNA"/>
</dbReference>
<dbReference type="PANTHER" id="PTHR45528">
    <property type="entry name" value="SENSOR HISTIDINE KINASE CPXA"/>
    <property type="match status" value="1"/>
</dbReference>
<dbReference type="FunFam" id="3.30.565.10:FF:000006">
    <property type="entry name" value="Sensor histidine kinase WalK"/>
    <property type="match status" value="1"/>
</dbReference>
<dbReference type="CDD" id="cd06225">
    <property type="entry name" value="HAMP"/>
    <property type="match status" value="1"/>
</dbReference>
<dbReference type="FunFam" id="1.10.287.130:FF:000001">
    <property type="entry name" value="Two-component sensor histidine kinase"/>
    <property type="match status" value="1"/>
</dbReference>
<dbReference type="Pfam" id="PF00672">
    <property type="entry name" value="HAMP"/>
    <property type="match status" value="1"/>
</dbReference>
<dbReference type="InterPro" id="IPR003660">
    <property type="entry name" value="HAMP_dom"/>
</dbReference>
<evidence type="ECO:0000256" key="7">
    <source>
        <dbReference type="ARBA" id="ARBA00022692"/>
    </source>
</evidence>
<dbReference type="AlphaFoldDB" id="A0A136Q7U0"/>
<evidence type="ECO:0000256" key="5">
    <source>
        <dbReference type="ARBA" id="ARBA00022553"/>
    </source>
</evidence>
<dbReference type="SMART" id="SM00304">
    <property type="entry name" value="HAMP"/>
    <property type="match status" value="1"/>
</dbReference>
<dbReference type="CDD" id="cd00082">
    <property type="entry name" value="HisKA"/>
    <property type="match status" value="1"/>
</dbReference>
<evidence type="ECO:0000259" key="15">
    <source>
        <dbReference type="PROSITE" id="PS50109"/>
    </source>
</evidence>
<dbReference type="CDD" id="cd00075">
    <property type="entry name" value="HATPase"/>
    <property type="match status" value="1"/>
</dbReference>
<keyword evidence="7 14" id="KW-0812">Transmembrane</keyword>
<keyword evidence="5" id="KW-0597">Phosphoprotein</keyword>
<dbReference type="PATRIC" id="fig|626937.4.peg.425"/>
<keyword evidence="10" id="KW-0067">ATP-binding</keyword>
<keyword evidence="4" id="KW-1003">Cell membrane</keyword>
<dbReference type="GO" id="GO:0000155">
    <property type="term" value="F:phosphorelay sensor kinase activity"/>
    <property type="evidence" value="ECO:0007669"/>
    <property type="project" value="InterPro"/>
</dbReference>
<evidence type="ECO:0000256" key="8">
    <source>
        <dbReference type="ARBA" id="ARBA00022741"/>
    </source>
</evidence>
<dbReference type="KEGG" id="cmiu:B1H56_07535"/>
<evidence type="ECO:0000256" key="3">
    <source>
        <dbReference type="ARBA" id="ARBA00012438"/>
    </source>
</evidence>
<keyword evidence="8" id="KW-0547">Nucleotide-binding</keyword>
<evidence type="ECO:0000313" key="18">
    <source>
        <dbReference type="Proteomes" id="UP000070366"/>
    </source>
</evidence>
<evidence type="ECO:0000256" key="9">
    <source>
        <dbReference type="ARBA" id="ARBA00022777"/>
    </source>
</evidence>